<dbReference type="GO" id="GO:0004888">
    <property type="term" value="F:transmembrane signaling receptor activity"/>
    <property type="evidence" value="ECO:0007669"/>
    <property type="project" value="InterPro"/>
</dbReference>
<dbReference type="AlphaFoldDB" id="A0A443R7T2"/>
<dbReference type="STRING" id="1965070.A0A443R7T2"/>
<reference evidence="4 5" key="1">
    <citation type="journal article" date="2018" name="Gigascience">
        <title>Genomes of trombidid mites reveal novel predicted allergens and laterally-transferred genes associated with secondary metabolism.</title>
        <authorList>
            <person name="Dong X."/>
            <person name="Chaisiri K."/>
            <person name="Xia D."/>
            <person name="Armstrong S.D."/>
            <person name="Fang Y."/>
            <person name="Donnelly M.J."/>
            <person name="Kadowaki T."/>
            <person name="McGarry J.W."/>
            <person name="Darby A.C."/>
            <person name="Makepeace B.L."/>
        </authorList>
    </citation>
    <scope>NUCLEOTIDE SEQUENCE [LARGE SCALE GENOMIC DNA]</scope>
    <source>
        <strain evidence="4">UoL-WK</strain>
    </source>
</reference>
<dbReference type="InterPro" id="IPR018000">
    <property type="entry name" value="Neurotransmitter_ion_chnl_CS"/>
</dbReference>
<name>A0A443R7T2_9ACAR</name>
<dbReference type="Gene3D" id="2.70.170.10">
    <property type="entry name" value="Neurotransmitter-gated ion-channel ligand-binding domain"/>
    <property type="match status" value="1"/>
</dbReference>
<organism evidence="4 5">
    <name type="scientific">Dinothrombium tinctorium</name>
    <dbReference type="NCBI Taxonomy" id="1965070"/>
    <lineage>
        <taxon>Eukaryota</taxon>
        <taxon>Metazoa</taxon>
        <taxon>Ecdysozoa</taxon>
        <taxon>Arthropoda</taxon>
        <taxon>Chelicerata</taxon>
        <taxon>Arachnida</taxon>
        <taxon>Acari</taxon>
        <taxon>Acariformes</taxon>
        <taxon>Trombidiformes</taxon>
        <taxon>Prostigmata</taxon>
        <taxon>Anystina</taxon>
        <taxon>Parasitengona</taxon>
        <taxon>Trombidioidea</taxon>
        <taxon>Trombidiidae</taxon>
        <taxon>Dinothrombium</taxon>
    </lineage>
</organism>
<keyword evidence="2" id="KW-0472">Membrane</keyword>
<dbReference type="EMBL" id="NCKU01001763">
    <property type="protein sequence ID" value="RWS11325.1"/>
    <property type="molecule type" value="Genomic_DNA"/>
</dbReference>
<comment type="subcellular location">
    <subcellularLocation>
        <location evidence="1">Membrane</location>
        <topology evidence="1">Multi-pass membrane protein</topology>
    </subcellularLocation>
</comment>
<dbReference type="OrthoDB" id="8175758at2759"/>
<evidence type="ECO:0000256" key="2">
    <source>
        <dbReference type="ARBA" id="ARBA00023136"/>
    </source>
</evidence>
<feature type="domain" description="Neurotransmitter-gated ion-channel ligand-binding" evidence="3">
    <location>
        <begin position="14"/>
        <end position="170"/>
    </location>
</feature>
<dbReference type="PANTHER" id="PTHR18945">
    <property type="entry name" value="NEUROTRANSMITTER GATED ION CHANNEL"/>
    <property type="match status" value="1"/>
</dbReference>
<protein>
    <submittedName>
        <fullName evidence="4">GABA-gated chloride channel 1 subunit-like protein</fullName>
    </submittedName>
</protein>
<proteinExistence type="predicted"/>
<dbReference type="SUPFAM" id="SSF63712">
    <property type="entry name" value="Nicotinic receptor ligand binding domain-like"/>
    <property type="match status" value="1"/>
</dbReference>
<dbReference type="InterPro" id="IPR006202">
    <property type="entry name" value="Neur_chan_lig-bd"/>
</dbReference>
<dbReference type="PROSITE" id="PS00236">
    <property type="entry name" value="NEUROTR_ION_CHANNEL"/>
    <property type="match status" value="1"/>
</dbReference>
<dbReference type="InterPro" id="IPR006201">
    <property type="entry name" value="Neur_channel"/>
</dbReference>
<evidence type="ECO:0000259" key="3">
    <source>
        <dbReference type="Pfam" id="PF02931"/>
    </source>
</evidence>
<dbReference type="InterPro" id="IPR036734">
    <property type="entry name" value="Neur_chan_lig-bd_sf"/>
</dbReference>
<dbReference type="Pfam" id="PF02931">
    <property type="entry name" value="Neur_chan_LBD"/>
    <property type="match status" value="1"/>
</dbReference>
<dbReference type="Proteomes" id="UP000285301">
    <property type="component" value="Unassembled WGS sequence"/>
</dbReference>
<sequence>MHPTVIAKVEENTQDYEDSKAMPNEGSDKIMMINVFLHIDYINSLSDQDMDFSVDFNMKLNWRFSNLSCQAFKNKLTVNRVPVGPHGIEVTDKSTVWMPNIFLMNAKSEGTQTKETRTEFLLYKQDADKCEMTYNARFTSVVSCPLTFQHYPVDIQHCQIKFRSCKYNHFVTYLKASYVKHDIERFYLC</sequence>
<comment type="caution">
    <text evidence="4">The sequence shown here is derived from an EMBL/GenBank/DDBJ whole genome shotgun (WGS) entry which is preliminary data.</text>
</comment>
<dbReference type="GO" id="GO:0005230">
    <property type="term" value="F:extracellular ligand-gated monoatomic ion channel activity"/>
    <property type="evidence" value="ECO:0007669"/>
    <property type="project" value="InterPro"/>
</dbReference>
<evidence type="ECO:0000256" key="1">
    <source>
        <dbReference type="ARBA" id="ARBA00004141"/>
    </source>
</evidence>
<evidence type="ECO:0000313" key="4">
    <source>
        <dbReference type="EMBL" id="RWS11325.1"/>
    </source>
</evidence>
<gene>
    <name evidence="4" type="ORF">B4U79_17541</name>
</gene>
<dbReference type="GO" id="GO:0016020">
    <property type="term" value="C:membrane"/>
    <property type="evidence" value="ECO:0007669"/>
    <property type="project" value="UniProtKB-SubCell"/>
</dbReference>
<keyword evidence="5" id="KW-1185">Reference proteome</keyword>
<evidence type="ECO:0000313" key="5">
    <source>
        <dbReference type="Proteomes" id="UP000285301"/>
    </source>
</evidence>
<accession>A0A443R7T2</accession>